<protein>
    <submittedName>
        <fullName evidence="2">Uncharacterized protein</fullName>
    </submittedName>
</protein>
<feature type="transmembrane region" description="Helical" evidence="1">
    <location>
        <begin position="63"/>
        <end position="83"/>
    </location>
</feature>
<proteinExistence type="predicted"/>
<evidence type="ECO:0000313" key="3">
    <source>
        <dbReference type="Proteomes" id="UP001165143"/>
    </source>
</evidence>
<feature type="transmembrane region" description="Helical" evidence="1">
    <location>
        <begin position="12"/>
        <end position="30"/>
    </location>
</feature>
<evidence type="ECO:0000256" key="1">
    <source>
        <dbReference type="SAM" id="Phobius"/>
    </source>
</evidence>
<feature type="transmembrane region" description="Helical" evidence="1">
    <location>
        <begin position="157"/>
        <end position="177"/>
    </location>
</feature>
<feature type="transmembrane region" description="Helical" evidence="1">
    <location>
        <begin position="89"/>
        <end position="109"/>
    </location>
</feature>
<reference evidence="2" key="1">
    <citation type="submission" date="2023-02" db="EMBL/GenBank/DDBJ databases">
        <title>Kitasatospora phosalacinea NBRC 14362.</title>
        <authorList>
            <person name="Ichikawa N."/>
            <person name="Sato H."/>
            <person name="Tonouchi N."/>
        </authorList>
    </citation>
    <scope>NUCLEOTIDE SEQUENCE</scope>
    <source>
        <strain evidence="2">NBRC 14362</strain>
    </source>
</reference>
<organism evidence="2 3">
    <name type="scientific">Kitasatospora phosalacinea</name>
    <dbReference type="NCBI Taxonomy" id="2065"/>
    <lineage>
        <taxon>Bacteria</taxon>
        <taxon>Bacillati</taxon>
        <taxon>Actinomycetota</taxon>
        <taxon>Actinomycetes</taxon>
        <taxon>Kitasatosporales</taxon>
        <taxon>Streptomycetaceae</taxon>
        <taxon>Kitasatospora</taxon>
    </lineage>
</organism>
<name>A0A9W6UMG5_9ACTN</name>
<feature type="transmembrane region" description="Helical" evidence="1">
    <location>
        <begin position="116"/>
        <end position="137"/>
    </location>
</feature>
<keyword evidence="1" id="KW-0812">Transmembrane</keyword>
<evidence type="ECO:0000313" key="2">
    <source>
        <dbReference type="EMBL" id="GLW53188.1"/>
    </source>
</evidence>
<accession>A0A9W6UMG5</accession>
<dbReference type="AlphaFoldDB" id="A0A9W6UMG5"/>
<dbReference type="RefSeq" id="WP_199811184.1">
    <property type="nucleotide sequence ID" value="NZ_BSRX01000005.1"/>
</dbReference>
<dbReference type="EMBL" id="BSRX01000005">
    <property type="protein sequence ID" value="GLW53188.1"/>
    <property type="molecule type" value="Genomic_DNA"/>
</dbReference>
<dbReference type="Proteomes" id="UP001165143">
    <property type="component" value="Unassembled WGS sequence"/>
</dbReference>
<gene>
    <name evidence="2" type="ORF">Kpho01_11990</name>
</gene>
<keyword evidence="1" id="KW-0472">Membrane</keyword>
<sequence length="220" mass="25810">MVQQQGQPQQGGGCLVAVVRPVVVAVVVPLRLLWELVVLIGRGVGWVVDKVLLWPLRMLWNWVLWPVLHWLVVVPVGWLWRWLVVVPLTWLWEWVLLPVLKALWNYVLAPIGRGTVYLAVGFGKVVAWLAYYLVAVPVRAFWRWVVVPVGKAFYYGLWRPVLFPVLRALWLAFVWAWRLGGRIWRFTVVAPCRWVRRSVWWPVKAEVRRVAREVRRTLFG</sequence>
<keyword evidence="1" id="KW-1133">Transmembrane helix</keyword>
<comment type="caution">
    <text evidence="2">The sequence shown here is derived from an EMBL/GenBank/DDBJ whole genome shotgun (WGS) entry which is preliminary data.</text>
</comment>